<gene>
    <name evidence="2" type="ORF">MSAN_00387600</name>
</gene>
<organism evidence="2 3">
    <name type="scientific">Mycena sanguinolenta</name>
    <dbReference type="NCBI Taxonomy" id="230812"/>
    <lineage>
        <taxon>Eukaryota</taxon>
        <taxon>Fungi</taxon>
        <taxon>Dikarya</taxon>
        <taxon>Basidiomycota</taxon>
        <taxon>Agaricomycotina</taxon>
        <taxon>Agaricomycetes</taxon>
        <taxon>Agaricomycetidae</taxon>
        <taxon>Agaricales</taxon>
        <taxon>Marasmiineae</taxon>
        <taxon>Mycenaceae</taxon>
        <taxon>Mycena</taxon>
    </lineage>
</organism>
<keyword evidence="2" id="KW-0808">Transferase</keyword>
<evidence type="ECO:0000259" key="1">
    <source>
        <dbReference type="Pfam" id="PF12937"/>
    </source>
</evidence>
<evidence type="ECO:0000313" key="2">
    <source>
        <dbReference type="EMBL" id="KAF7375015.1"/>
    </source>
</evidence>
<dbReference type="SUPFAM" id="SSF81383">
    <property type="entry name" value="F-box domain"/>
    <property type="match status" value="1"/>
</dbReference>
<dbReference type="EMBL" id="JACAZH010000002">
    <property type="protein sequence ID" value="KAF7375015.1"/>
    <property type="molecule type" value="Genomic_DNA"/>
</dbReference>
<dbReference type="InterPro" id="IPR036047">
    <property type="entry name" value="F-box-like_dom_sf"/>
</dbReference>
<dbReference type="Gene3D" id="1.20.1280.50">
    <property type="match status" value="1"/>
</dbReference>
<dbReference type="OrthoDB" id="3053652at2759"/>
<proteinExistence type="predicted"/>
<comment type="caution">
    <text evidence="2">The sequence shown here is derived from an EMBL/GenBank/DDBJ whole genome shotgun (WGS) entry which is preliminary data.</text>
</comment>
<dbReference type="Proteomes" id="UP000623467">
    <property type="component" value="Unassembled WGS sequence"/>
</dbReference>
<dbReference type="AlphaFoldDB" id="A0A8H6Z9J0"/>
<keyword evidence="3" id="KW-1185">Reference proteome</keyword>
<dbReference type="InterPro" id="IPR032675">
    <property type="entry name" value="LRR_dom_sf"/>
</dbReference>
<dbReference type="Gene3D" id="3.80.10.10">
    <property type="entry name" value="Ribonuclease Inhibitor"/>
    <property type="match status" value="1"/>
</dbReference>
<dbReference type="GO" id="GO:0016740">
    <property type="term" value="F:transferase activity"/>
    <property type="evidence" value="ECO:0007669"/>
    <property type="project" value="UniProtKB-KW"/>
</dbReference>
<accession>A0A8H6Z9J0</accession>
<feature type="domain" description="F-box" evidence="1">
    <location>
        <begin position="58"/>
        <end position="124"/>
    </location>
</feature>
<dbReference type="InterPro" id="IPR001810">
    <property type="entry name" value="F-box_dom"/>
</dbReference>
<dbReference type="SUPFAM" id="SSF52058">
    <property type="entry name" value="L domain-like"/>
    <property type="match status" value="1"/>
</dbReference>
<dbReference type="Pfam" id="PF12937">
    <property type="entry name" value="F-box-like"/>
    <property type="match status" value="1"/>
</dbReference>
<reference evidence="2" key="1">
    <citation type="submission" date="2020-05" db="EMBL/GenBank/DDBJ databases">
        <title>Mycena genomes resolve the evolution of fungal bioluminescence.</title>
        <authorList>
            <person name="Tsai I.J."/>
        </authorList>
    </citation>
    <scope>NUCLEOTIDE SEQUENCE</scope>
    <source>
        <strain evidence="2">160909Yilan</strain>
    </source>
</reference>
<name>A0A8H6Z9J0_9AGAR</name>
<protein>
    <submittedName>
        <fullName evidence="2">Glycosyltransferase family 49 protein</fullName>
    </submittedName>
</protein>
<sequence length="595" mass="67553">MTMTSSQRVLPALVRKLLDVVDTIESTDFNVTELEMMDRALQNASAKLRGFRNSMQPINRLPPELLACIFSETQLRLPSFLPLPSTGFHDYENCDWREWLNLLEVCRHWRGVVASSPELWSNVCSLADAPAFIRRSHGSELTVYLGLRQFGFSSSLMNALAPHTSRFKEFHMRAKGSEDILKHQIFSSPAPRLNSLLIEAEDQEEWNSVLPPIFCGNMPKLRQLALGYFTSWPKGYFHNLTSLCLYHQRASTLPTTTEFLDFLEFSPHIEELALVRGGPIRPLGTDVAPLADRLISLKRLEKLDLGDWPSASIIARFLSHLSLSRKTAMYFWGNSFLDEENVGALLPQDTSHLHNLKGIKEWFLIRQTELPHPLGKLVSVADSTLYMTGAFLPFQIPPSAISRYRLSKVRFLRLRDDALQFTRLRVSDWKALLGLVPKVESLSIYAMDAPHCTRAVISALRPPKLFPPSLPTLDGVICPALKTVEITEETELPFLHVCSLSGERASCGAPEIHFRFFNDSLPGPRRRASPAAYESDSDSDLDYGYNVPDSGPYTQRVEYIIKKYEGRVIKGPSSWPTRAFLWNHYVALSREFYMY</sequence>
<evidence type="ECO:0000313" key="3">
    <source>
        <dbReference type="Proteomes" id="UP000623467"/>
    </source>
</evidence>